<reference evidence="3" key="1">
    <citation type="submission" date="2015-07" db="EMBL/GenBank/DDBJ databases">
        <title>Lactobacillus ginsenosidimutans/EMML 3141/ whole genome sequencing.</title>
        <authorList>
            <person name="Kim M.K."/>
            <person name="Im W.-T."/>
            <person name="Srinivasan S."/>
            <person name="Lee J.-J."/>
        </authorList>
    </citation>
    <scope>NUCLEOTIDE SEQUENCE [LARGE SCALE GENOMIC DNA]</scope>
    <source>
        <strain evidence="3">EMML 3041</strain>
    </source>
</reference>
<gene>
    <name evidence="2" type="ORF">ABM34_05805</name>
</gene>
<accession>A0A0H4R066</accession>
<dbReference type="OrthoDB" id="2249491at2"/>
<keyword evidence="1" id="KW-0472">Membrane</keyword>
<evidence type="ECO:0000313" key="2">
    <source>
        <dbReference type="EMBL" id="AKP67100.1"/>
    </source>
</evidence>
<evidence type="ECO:0000256" key="1">
    <source>
        <dbReference type="SAM" id="Phobius"/>
    </source>
</evidence>
<protein>
    <recommendedName>
        <fullName evidence="4">DUF4811 domain-containing protein</fullName>
    </recommendedName>
</protein>
<keyword evidence="1" id="KW-0812">Transmembrane</keyword>
<dbReference type="RefSeq" id="WP_048704185.1">
    <property type="nucleotide sequence ID" value="NZ_CP012034.1"/>
</dbReference>
<evidence type="ECO:0008006" key="4">
    <source>
        <dbReference type="Google" id="ProtNLM"/>
    </source>
</evidence>
<dbReference type="Pfam" id="PF16069">
    <property type="entry name" value="DUF4811"/>
    <property type="match status" value="1"/>
</dbReference>
<sequence>MIQISILVCAGLAYYFAVFLRNKRVGYSLMSVFIVLFILSIGLLVGNEYGHYGMEKVTTDKTIQIQTVKKGSNVLLYKKLGTNGKENVYIYRTPSTENATKPNTTKVDVNVKNSVKHGDYNIAKLSQKTQRWEYKNGFYSFLFNLSNNNKEFIKQQNTFKVGQDWLVLTTNQADKLNKKMKDKNVQAQMKAEGEAYVKKTVAQEMQANPSMTKAQQAKVIKQAEADFKVQAAKKIADTLK</sequence>
<dbReference type="Proteomes" id="UP000036106">
    <property type="component" value="Chromosome"/>
</dbReference>
<organism evidence="2 3">
    <name type="scientific">Companilactobacillus ginsenosidimutans</name>
    <dbReference type="NCBI Taxonomy" id="1007676"/>
    <lineage>
        <taxon>Bacteria</taxon>
        <taxon>Bacillati</taxon>
        <taxon>Bacillota</taxon>
        <taxon>Bacilli</taxon>
        <taxon>Lactobacillales</taxon>
        <taxon>Lactobacillaceae</taxon>
        <taxon>Companilactobacillus</taxon>
    </lineage>
</organism>
<dbReference type="PATRIC" id="fig|1007676.4.peg.1150"/>
<keyword evidence="3" id="KW-1185">Reference proteome</keyword>
<dbReference type="KEGG" id="lgn:ABM34_05805"/>
<keyword evidence="1" id="KW-1133">Transmembrane helix</keyword>
<evidence type="ECO:0000313" key="3">
    <source>
        <dbReference type="Proteomes" id="UP000036106"/>
    </source>
</evidence>
<dbReference type="AlphaFoldDB" id="A0A0H4R066"/>
<proteinExistence type="predicted"/>
<feature type="transmembrane region" description="Helical" evidence="1">
    <location>
        <begin position="25"/>
        <end position="46"/>
    </location>
</feature>
<dbReference type="STRING" id="1007676.ABM34_05805"/>
<name>A0A0H4R066_9LACO</name>
<dbReference type="EMBL" id="CP012034">
    <property type="protein sequence ID" value="AKP67100.1"/>
    <property type="molecule type" value="Genomic_DNA"/>
</dbReference>
<dbReference type="InterPro" id="IPR032083">
    <property type="entry name" value="DUF4811"/>
</dbReference>